<reference evidence="1" key="1">
    <citation type="submission" date="2015-04" db="UniProtKB">
        <authorList>
            <consortium name="EnsemblPlants"/>
        </authorList>
    </citation>
    <scope>IDENTIFICATION</scope>
</reference>
<evidence type="ECO:0000313" key="2">
    <source>
        <dbReference type="Proteomes" id="UP000026962"/>
    </source>
</evidence>
<dbReference type="Proteomes" id="UP000026962">
    <property type="component" value="Chromosome 10"/>
</dbReference>
<dbReference type="HOGENOM" id="CLU_1597139_0_0_1"/>
<dbReference type="AlphaFoldDB" id="A0A0E0M7Z9"/>
<keyword evidence="2" id="KW-1185">Reference proteome</keyword>
<evidence type="ECO:0000313" key="1">
    <source>
        <dbReference type="EnsemblPlants" id="OPUNC10G09520.1"/>
    </source>
</evidence>
<organism evidence="1">
    <name type="scientific">Oryza punctata</name>
    <name type="common">Red rice</name>
    <dbReference type="NCBI Taxonomy" id="4537"/>
    <lineage>
        <taxon>Eukaryota</taxon>
        <taxon>Viridiplantae</taxon>
        <taxon>Streptophyta</taxon>
        <taxon>Embryophyta</taxon>
        <taxon>Tracheophyta</taxon>
        <taxon>Spermatophyta</taxon>
        <taxon>Magnoliopsida</taxon>
        <taxon>Liliopsida</taxon>
        <taxon>Poales</taxon>
        <taxon>Poaceae</taxon>
        <taxon>BOP clade</taxon>
        <taxon>Oryzoideae</taxon>
        <taxon>Oryzeae</taxon>
        <taxon>Oryzinae</taxon>
        <taxon>Oryza</taxon>
    </lineage>
</organism>
<accession>A0A0E0M7Z9</accession>
<sequence>MADVHHLSSVPREVADDVTHLTLANAMRLRREKTCVAMTPRSIFQHWLELGTHIMDRLANLCAWLASRTARHQSCLVNAYLAASADDTTTAVTRPSLSAIIGPCTTLSINTARLSASSCRPSQASSMEAAVEAVCRWYDVFCAASESFHNTCTALVRTIPMVVAFID</sequence>
<protein>
    <submittedName>
        <fullName evidence="1">Uncharacterized protein</fullName>
    </submittedName>
</protein>
<reference evidence="1" key="2">
    <citation type="submission" date="2018-05" db="EMBL/GenBank/DDBJ databases">
        <title>OpunRS2 (Oryza punctata Reference Sequence Version 2).</title>
        <authorList>
            <person name="Zhang J."/>
            <person name="Kudrna D."/>
            <person name="Lee S."/>
            <person name="Talag J."/>
            <person name="Welchert J."/>
            <person name="Wing R.A."/>
        </authorList>
    </citation>
    <scope>NUCLEOTIDE SEQUENCE [LARGE SCALE GENOMIC DNA]</scope>
</reference>
<name>A0A0E0M7Z9_ORYPU</name>
<dbReference type="Gramene" id="OPUNC10G09520.1">
    <property type="protein sequence ID" value="OPUNC10G09520.1"/>
    <property type="gene ID" value="OPUNC10G09520"/>
</dbReference>
<dbReference type="EnsemblPlants" id="OPUNC10G09520.1">
    <property type="protein sequence ID" value="OPUNC10G09520.1"/>
    <property type="gene ID" value="OPUNC10G09520"/>
</dbReference>
<proteinExistence type="predicted"/>